<evidence type="ECO:0000259" key="7">
    <source>
        <dbReference type="PROSITE" id="PS50023"/>
    </source>
</evidence>
<feature type="compositionally biased region" description="Pro residues" evidence="6">
    <location>
        <begin position="37"/>
        <end position="58"/>
    </location>
</feature>
<dbReference type="GO" id="GO:0046872">
    <property type="term" value="F:metal ion binding"/>
    <property type="evidence" value="ECO:0007669"/>
    <property type="project" value="UniProtKB-KW"/>
</dbReference>
<dbReference type="GO" id="GO:0005634">
    <property type="term" value="C:nucleus"/>
    <property type="evidence" value="ECO:0007669"/>
    <property type="project" value="TreeGrafter"/>
</dbReference>
<evidence type="ECO:0000256" key="2">
    <source>
        <dbReference type="ARBA" id="ARBA00022737"/>
    </source>
</evidence>
<feature type="region of interest" description="Disordered" evidence="6">
    <location>
        <begin position="375"/>
        <end position="419"/>
    </location>
</feature>
<dbReference type="AlphaFoldDB" id="A0A2S5B7F9"/>
<feature type="region of interest" description="Disordered" evidence="6">
    <location>
        <begin position="21"/>
        <end position="75"/>
    </location>
</feature>
<evidence type="ECO:0000256" key="5">
    <source>
        <dbReference type="PROSITE-ProRule" id="PRU00125"/>
    </source>
</evidence>
<dbReference type="PANTHER" id="PTHR24205">
    <property type="entry name" value="FOUR AND A HALF LIM DOMAINS PROTEIN"/>
    <property type="match status" value="1"/>
</dbReference>
<comment type="caution">
    <text evidence="8">The sequence shown here is derived from an EMBL/GenBank/DDBJ whole genome shotgun (WGS) entry which is preliminary data.</text>
</comment>
<dbReference type="PROSITE" id="PS00478">
    <property type="entry name" value="LIM_DOMAIN_1"/>
    <property type="match status" value="1"/>
</dbReference>
<dbReference type="STRING" id="741276.A0A2S5B7F9"/>
<keyword evidence="9" id="KW-1185">Reference proteome</keyword>
<evidence type="ECO:0000256" key="1">
    <source>
        <dbReference type="ARBA" id="ARBA00022723"/>
    </source>
</evidence>
<evidence type="ECO:0000313" key="9">
    <source>
        <dbReference type="Proteomes" id="UP000237144"/>
    </source>
</evidence>
<dbReference type="OrthoDB" id="1112565at2759"/>
<dbReference type="GO" id="GO:0003712">
    <property type="term" value="F:transcription coregulator activity"/>
    <property type="evidence" value="ECO:0007669"/>
    <property type="project" value="TreeGrafter"/>
</dbReference>
<dbReference type="Proteomes" id="UP000237144">
    <property type="component" value="Unassembled WGS sequence"/>
</dbReference>
<dbReference type="GO" id="GO:0030695">
    <property type="term" value="F:GTPase regulator activity"/>
    <property type="evidence" value="ECO:0007669"/>
    <property type="project" value="UniProtKB-ARBA"/>
</dbReference>
<feature type="compositionally biased region" description="Low complexity" evidence="6">
    <location>
        <begin position="178"/>
        <end position="187"/>
    </location>
</feature>
<dbReference type="Gene3D" id="2.10.110.10">
    <property type="entry name" value="Cysteine Rich Protein"/>
    <property type="match status" value="2"/>
</dbReference>
<evidence type="ECO:0000256" key="6">
    <source>
        <dbReference type="SAM" id="MobiDB-lite"/>
    </source>
</evidence>
<organism evidence="8 9">
    <name type="scientific">Rhodotorula taiwanensis</name>
    <dbReference type="NCBI Taxonomy" id="741276"/>
    <lineage>
        <taxon>Eukaryota</taxon>
        <taxon>Fungi</taxon>
        <taxon>Dikarya</taxon>
        <taxon>Basidiomycota</taxon>
        <taxon>Pucciniomycotina</taxon>
        <taxon>Microbotryomycetes</taxon>
        <taxon>Sporidiobolales</taxon>
        <taxon>Sporidiobolaceae</taxon>
        <taxon>Rhodotorula</taxon>
    </lineage>
</organism>
<reference evidence="8 9" key="1">
    <citation type="journal article" date="2018" name="Front. Microbiol.">
        <title>Prospects for Fungal Bioremediation of Acidic Radioactive Waste Sites: Characterization and Genome Sequence of Rhodotorula taiwanensis MD1149.</title>
        <authorList>
            <person name="Tkavc R."/>
            <person name="Matrosova V.Y."/>
            <person name="Grichenko O.E."/>
            <person name="Gostincar C."/>
            <person name="Volpe R.P."/>
            <person name="Klimenkova P."/>
            <person name="Gaidamakova E.K."/>
            <person name="Zhou C.E."/>
            <person name="Stewart B.J."/>
            <person name="Lyman M.G."/>
            <person name="Malfatti S.A."/>
            <person name="Rubinfeld B."/>
            <person name="Courtot M."/>
            <person name="Singh J."/>
            <person name="Dalgard C.L."/>
            <person name="Hamilton T."/>
            <person name="Frey K.G."/>
            <person name="Gunde-Cimerman N."/>
            <person name="Dugan L."/>
            <person name="Daly M.J."/>
        </authorList>
    </citation>
    <scope>NUCLEOTIDE SEQUENCE [LARGE SCALE GENOMIC DNA]</scope>
    <source>
        <strain evidence="8 9">MD1149</strain>
    </source>
</reference>
<evidence type="ECO:0000256" key="4">
    <source>
        <dbReference type="ARBA" id="ARBA00023038"/>
    </source>
</evidence>
<gene>
    <name evidence="8" type="ORF">BMF94_4490</name>
</gene>
<feature type="compositionally biased region" description="Low complexity" evidence="6">
    <location>
        <begin position="199"/>
        <end position="217"/>
    </location>
</feature>
<feature type="domain" description="LIM zinc-binding" evidence="7">
    <location>
        <begin position="455"/>
        <end position="518"/>
    </location>
</feature>
<feature type="compositionally biased region" description="Polar residues" evidence="6">
    <location>
        <begin position="236"/>
        <end position="249"/>
    </location>
</feature>
<dbReference type="SMART" id="SM00132">
    <property type="entry name" value="LIM"/>
    <property type="match status" value="2"/>
</dbReference>
<keyword evidence="3 5" id="KW-0862">Zinc</keyword>
<feature type="region of interest" description="Disordered" evidence="6">
    <location>
        <begin position="152"/>
        <end position="301"/>
    </location>
</feature>
<keyword evidence="2" id="KW-0677">Repeat</keyword>
<dbReference type="EMBL" id="PJQD01000048">
    <property type="protein sequence ID" value="POY72661.1"/>
    <property type="molecule type" value="Genomic_DNA"/>
</dbReference>
<dbReference type="PANTHER" id="PTHR24205:SF16">
    <property type="entry name" value="GH01042P-RELATED"/>
    <property type="match status" value="1"/>
</dbReference>
<dbReference type="SUPFAM" id="SSF57716">
    <property type="entry name" value="Glucocorticoid receptor-like (DNA-binding domain)"/>
    <property type="match status" value="2"/>
</dbReference>
<dbReference type="Pfam" id="PF00412">
    <property type="entry name" value="LIM"/>
    <property type="match status" value="2"/>
</dbReference>
<name>A0A2S5B7F9_9BASI</name>
<protein>
    <recommendedName>
        <fullName evidence="7">LIM zinc-binding domain-containing protein</fullName>
    </recommendedName>
</protein>
<feature type="compositionally biased region" description="Polar residues" evidence="6">
    <location>
        <begin position="257"/>
        <end position="274"/>
    </location>
</feature>
<keyword evidence="1 5" id="KW-0479">Metal-binding</keyword>
<sequence>MTSQYMPAYYQEPRNDNLSLAGIGTRAFGGRGGYAQAPPPPVRRFVPPPPAPRRPTPPGVYSHGQAPATYAPPPTVYAQPPARRISPPARDPYQETAHFAERPAEPQYIKCSSCSEQVEVEELGDHVCQPGRNLRSLRVDVAVDQNQDWNRAGSATLRVTNPDDERLHGTEPPPRSPAPNSAASSSRLPFFERYQQRVETSGSNNEAAAAAGQTGSAIPRSPRLALANLAPPSPGGHQSPQKTMPTSRSEPLLSIPAATSSYPARQGSLPSASPASYGRFPDPAQPSTDDPPTPPRTRTRAELVESTYLAYASLDDSDDEEPHPQDPRQVSHVPRGIPQSRSSPAGLSNTVANLDACLADLQLLADDHDDVQAEEGPAGLMLRGFDARKEGDRPADRRQPTPRSRSPPPTSMTLPPPAAQACTNCRLSLRDTGELRRAGDGQPFCRACFAERYLPKCRKCRGPIEGGAVSSSDGKITGKYHSECFRCFECAASFPDGEFYVYDGKPYCQHDYHALNGSLCAADACGKPVEGGCVSLAGEENGDGGRYHPACFVCSDRSCRLPLLDYHFILGGRPYCESHAIPPSHSYSSSTYAERAKKRQTLLTRL</sequence>
<proteinExistence type="predicted"/>
<dbReference type="CDD" id="cd08368">
    <property type="entry name" value="LIM"/>
    <property type="match status" value="1"/>
</dbReference>
<evidence type="ECO:0000313" key="8">
    <source>
        <dbReference type="EMBL" id="POY72661.1"/>
    </source>
</evidence>
<dbReference type="InterPro" id="IPR001781">
    <property type="entry name" value="Znf_LIM"/>
</dbReference>
<accession>A0A2S5B7F9</accession>
<feature type="compositionally biased region" description="Pro residues" evidence="6">
    <location>
        <begin position="405"/>
        <end position="418"/>
    </location>
</feature>
<feature type="compositionally biased region" description="Polar residues" evidence="6">
    <location>
        <begin position="339"/>
        <end position="348"/>
    </location>
</feature>
<dbReference type="PROSITE" id="PS50023">
    <property type="entry name" value="LIM_DOMAIN_2"/>
    <property type="match status" value="1"/>
</dbReference>
<feature type="compositionally biased region" description="Basic and acidic residues" evidence="6">
    <location>
        <begin position="385"/>
        <end position="399"/>
    </location>
</feature>
<feature type="region of interest" description="Disordered" evidence="6">
    <location>
        <begin position="314"/>
        <end position="348"/>
    </location>
</feature>
<keyword evidence="4 5" id="KW-0440">LIM domain</keyword>
<evidence type="ECO:0000256" key="3">
    <source>
        <dbReference type="ARBA" id="ARBA00022833"/>
    </source>
</evidence>